<keyword evidence="1" id="KW-0687">Ribonucleoprotein</keyword>
<evidence type="ECO:0000313" key="2">
    <source>
        <dbReference type="Proteomes" id="UP000790377"/>
    </source>
</evidence>
<reference evidence="1" key="1">
    <citation type="journal article" date="2021" name="New Phytol.">
        <title>Evolutionary innovations through gain and loss of genes in the ectomycorrhizal Boletales.</title>
        <authorList>
            <person name="Wu G."/>
            <person name="Miyauchi S."/>
            <person name="Morin E."/>
            <person name="Kuo A."/>
            <person name="Drula E."/>
            <person name="Varga T."/>
            <person name="Kohler A."/>
            <person name="Feng B."/>
            <person name="Cao Y."/>
            <person name="Lipzen A."/>
            <person name="Daum C."/>
            <person name="Hundley H."/>
            <person name="Pangilinan J."/>
            <person name="Johnson J."/>
            <person name="Barry K."/>
            <person name="LaButti K."/>
            <person name="Ng V."/>
            <person name="Ahrendt S."/>
            <person name="Min B."/>
            <person name="Choi I.G."/>
            <person name="Park H."/>
            <person name="Plett J.M."/>
            <person name="Magnuson J."/>
            <person name="Spatafora J.W."/>
            <person name="Nagy L.G."/>
            <person name="Henrissat B."/>
            <person name="Grigoriev I.V."/>
            <person name="Yang Z.L."/>
            <person name="Xu J."/>
            <person name="Martin F.M."/>
        </authorList>
    </citation>
    <scope>NUCLEOTIDE SEQUENCE</scope>
    <source>
        <strain evidence="1">ATCC 28755</strain>
    </source>
</reference>
<proteinExistence type="predicted"/>
<evidence type="ECO:0000313" key="1">
    <source>
        <dbReference type="EMBL" id="KAH7913148.1"/>
    </source>
</evidence>
<name>A0ACB8AIW4_9AGAM</name>
<organism evidence="1 2">
    <name type="scientific">Hygrophoropsis aurantiaca</name>
    <dbReference type="NCBI Taxonomy" id="72124"/>
    <lineage>
        <taxon>Eukaryota</taxon>
        <taxon>Fungi</taxon>
        <taxon>Dikarya</taxon>
        <taxon>Basidiomycota</taxon>
        <taxon>Agaricomycotina</taxon>
        <taxon>Agaricomycetes</taxon>
        <taxon>Agaricomycetidae</taxon>
        <taxon>Boletales</taxon>
        <taxon>Coniophorineae</taxon>
        <taxon>Hygrophoropsidaceae</taxon>
        <taxon>Hygrophoropsis</taxon>
    </lineage>
</organism>
<keyword evidence="1" id="KW-0689">Ribosomal protein</keyword>
<protein>
    <submittedName>
        <fullName evidence="1">Ribosomal protein S5 domain 2-type protein</fullName>
    </submittedName>
</protein>
<comment type="caution">
    <text evidence="1">The sequence shown here is derived from an EMBL/GenBank/DDBJ whole genome shotgun (WGS) entry which is preliminary data.</text>
</comment>
<sequence>MSATIVSSPGKVLAAGGYLVLDRAYSGIVISTSSRFYAVVQGGSPSHANVIVVRSPQFIQAEWRYSVSFENDRVHVERLEDSNAQKNKFVHLALQHTLALALEIHGGVKSILEQVLQNGLDIAVVGDNDFYSQRAKLESLGLPNAVASLSNIPPFSRNNVQLSDVHKTGMGSSAALITSLVSALLLRFSVISESEFAKLDSADRRLAHNTAQFIHCLAQGKVGSGFDVSAAVFGSQLYTRFDPGVLQPLMNDDQSHSTLIPVLTSPTWNFIAAPFQLPPLTRLVLADVDAGSDTPSFIGQVLKWRKENPEAANTLWSGIDQSNQSLARRLLYLTQAHASHPTDYESAVRRISDLPPSQWQQYRKDQSLSLVAQVILQVFYLVYEHAQAIRQQMRAMGEAANVHIEPPEQTALLDACMSQAGIICSGVPGAGGYDAIWLLVCDIPDASLDQSPLHHIEQAWTTVKDLSVSPLAAIESVAKGARVENIDDVLGLKEAITRD</sequence>
<dbReference type="Proteomes" id="UP000790377">
    <property type="component" value="Unassembled WGS sequence"/>
</dbReference>
<accession>A0ACB8AIW4</accession>
<dbReference type="EMBL" id="MU267636">
    <property type="protein sequence ID" value="KAH7913148.1"/>
    <property type="molecule type" value="Genomic_DNA"/>
</dbReference>
<gene>
    <name evidence="1" type="ORF">BJ138DRAFT_1146679</name>
</gene>
<keyword evidence="2" id="KW-1185">Reference proteome</keyword>